<dbReference type="RefSeq" id="WP_279651306.1">
    <property type="nucleotide sequence ID" value="NZ_CP122539.1"/>
</dbReference>
<evidence type="ECO:0000256" key="1">
    <source>
        <dbReference type="ARBA" id="ARBA00004442"/>
    </source>
</evidence>
<accession>A0ABY8L2V7</accession>
<keyword evidence="4" id="KW-0472">Membrane</keyword>
<keyword evidence="3" id="KW-0732">Signal</keyword>
<dbReference type="SUPFAM" id="SSF48452">
    <property type="entry name" value="TPR-like"/>
    <property type="match status" value="1"/>
</dbReference>
<feature type="domain" description="RagB/SusD" evidence="6">
    <location>
        <begin position="354"/>
        <end position="456"/>
    </location>
</feature>
<proteinExistence type="inferred from homology"/>
<keyword evidence="9" id="KW-1185">Reference proteome</keyword>
<keyword evidence="5" id="KW-0998">Cell outer membrane</keyword>
<feature type="domain" description="SusD-like N-terminal" evidence="7">
    <location>
        <begin position="121"/>
        <end position="241"/>
    </location>
</feature>
<name>A0ABY8L2V7_9FLAO</name>
<dbReference type="InterPro" id="IPR033985">
    <property type="entry name" value="SusD-like_N"/>
</dbReference>
<dbReference type="PROSITE" id="PS51257">
    <property type="entry name" value="PROKAR_LIPOPROTEIN"/>
    <property type="match status" value="1"/>
</dbReference>
<dbReference type="Pfam" id="PF07980">
    <property type="entry name" value="SusD_RagB"/>
    <property type="match status" value="1"/>
</dbReference>
<evidence type="ECO:0000313" key="9">
    <source>
        <dbReference type="Proteomes" id="UP001232001"/>
    </source>
</evidence>
<evidence type="ECO:0000259" key="6">
    <source>
        <dbReference type="Pfam" id="PF07980"/>
    </source>
</evidence>
<dbReference type="Proteomes" id="UP001232001">
    <property type="component" value="Chromosome"/>
</dbReference>
<evidence type="ECO:0000256" key="4">
    <source>
        <dbReference type="ARBA" id="ARBA00023136"/>
    </source>
</evidence>
<reference evidence="8 9" key="1">
    <citation type="submission" date="2023-04" db="EMBL/GenBank/DDBJ databases">
        <title>Tenacibaculum tangerinum sp. nov., isolated from sea tidal flat of South Korea.</title>
        <authorList>
            <person name="Lee S.H."/>
            <person name="Kim J.-J."/>
        </authorList>
    </citation>
    <scope>NUCLEOTIDE SEQUENCE [LARGE SCALE GENOMIC DNA]</scope>
    <source>
        <strain evidence="8 9">GRR-S3-23</strain>
    </source>
</reference>
<dbReference type="InterPro" id="IPR011990">
    <property type="entry name" value="TPR-like_helical_dom_sf"/>
</dbReference>
<protein>
    <submittedName>
        <fullName evidence="8">RagB/SusD family nutrient uptake outer membrane protein</fullName>
    </submittedName>
</protein>
<evidence type="ECO:0000256" key="2">
    <source>
        <dbReference type="ARBA" id="ARBA00006275"/>
    </source>
</evidence>
<organism evidence="8 9">
    <name type="scientific">Tenacibaculum tangerinum</name>
    <dbReference type="NCBI Taxonomy" id="3038772"/>
    <lineage>
        <taxon>Bacteria</taxon>
        <taxon>Pseudomonadati</taxon>
        <taxon>Bacteroidota</taxon>
        <taxon>Flavobacteriia</taxon>
        <taxon>Flavobacteriales</taxon>
        <taxon>Flavobacteriaceae</taxon>
        <taxon>Tenacibaculum</taxon>
    </lineage>
</organism>
<comment type="similarity">
    <text evidence="2">Belongs to the SusD family.</text>
</comment>
<dbReference type="Pfam" id="PF14322">
    <property type="entry name" value="SusD-like_3"/>
    <property type="match status" value="1"/>
</dbReference>
<gene>
    <name evidence="8" type="ORF">P8625_15325</name>
</gene>
<comment type="subcellular location">
    <subcellularLocation>
        <location evidence="1">Cell outer membrane</location>
    </subcellularLocation>
</comment>
<evidence type="ECO:0000259" key="7">
    <source>
        <dbReference type="Pfam" id="PF14322"/>
    </source>
</evidence>
<evidence type="ECO:0000256" key="5">
    <source>
        <dbReference type="ARBA" id="ARBA00023237"/>
    </source>
</evidence>
<dbReference type="InterPro" id="IPR012944">
    <property type="entry name" value="SusD_RagB_dom"/>
</dbReference>
<evidence type="ECO:0000313" key="8">
    <source>
        <dbReference type="EMBL" id="WGH75421.1"/>
    </source>
</evidence>
<dbReference type="EMBL" id="CP122539">
    <property type="protein sequence ID" value="WGH75421.1"/>
    <property type="molecule type" value="Genomic_DNA"/>
</dbReference>
<sequence>MRNNIIKLSLLSSLLFLGYGCGDDFLDDPIKEGTETLSSVQLEEAIAIDPEVTNALMTGVYSLTFQTETGGTGGHDDFGQKAYDIFGDMLSGDMALSQSVYGWYRASITEFQGPSDFTFLDNYQVWRYYYRIIRACNQVIDGLGGMDVIPESDENKYIMGQAKTLRAHSYFYLTQFFQKEYNPSELILPIYRNSTEKNGPKVSAEEIYTLIEGDLKDAITLLEGFNRSNKTEINQDIAHAVYAYVLAAKGEYGDAYTHAAAVVNGGAYTLMQGGELTGGFNNLATSGWMWGVDLNTEIGLGLISWWGQMDYYSYSYPAFGDFKSIDQSLFDAIPADDVRKGQFFNNTSFGEHLMPLFKFYDENRQRYGASQTVQADYVYMRVAEMHLLAAEAAAKSGAEGTAKTMLKNFVATRVPDASYIDALGGQSLLDEIYLQTRIELWGEGKSYLAMKRNKATITRGSNHLSFVGVPIQYNDERLTFEIPESEIQNNPFVSDQNQ</sequence>
<dbReference type="Gene3D" id="1.25.40.390">
    <property type="match status" value="1"/>
</dbReference>
<evidence type="ECO:0000256" key="3">
    <source>
        <dbReference type="ARBA" id="ARBA00022729"/>
    </source>
</evidence>